<reference evidence="2" key="1">
    <citation type="submission" date="2022-03" db="EMBL/GenBank/DDBJ databases">
        <authorList>
            <person name="Martin H S."/>
        </authorList>
    </citation>
    <scope>NUCLEOTIDE SEQUENCE</scope>
</reference>
<gene>
    <name evidence="2" type="ORF">IPOD504_LOCUS14314</name>
</gene>
<sequence>MLNKSRPKVRREASAPVMNPANWFLASKIGDIINESRNVTAPDNKSTPLSAPVAQQKRDGSAAARRVGARGTTTQETDARGRLRQRRVPSDTVVEIEPTRSGAETRRYTTHYASLVVL</sequence>
<dbReference type="Proteomes" id="UP000837857">
    <property type="component" value="Chromosome 5"/>
</dbReference>
<evidence type="ECO:0000313" key="3">
    <source>
        <dbReference type="Proteomes" id="UP000837857"/>
    </source>
</evidence>
<dbReference type="EMBL" id="OW152817">
    <property type="protein sequence ID" value="CAH2068430.1"/>
    <property type="molecule type" value="Genomic_DNA"/>
</dbReference>
<feature type="region of interest" description="Disordered" evidence="1">
    <location>
        <begin position="38"/>
        <end position="105"/>
    </location>
</feature>
<protein>
    <submittedName>
        <fullName evidence="2">Uncharacterized protein</fullName>
    </submittedName>
</protein>
<evidence type="ECO:0000256" key="1">
    <source>
        <dbReference type="SAM" id="MobiDB-lite"/>
    </source>
</evidence>
<name>A0ABN8J3I6_9NEOP</name>
<feature type="non-terminal residue" evidence="2">
    <location>
        <position position="118"/>
    </location>
</feature>
<evidence type="ECO:0000313" key="2">
    <source>
        <dbReference type="EMBL" id="CAH2068430.1"/>
    </source>
</evidence>
<feature type="compositionally biased region" description="Low complexity" evidence="1">
    <location>
        <begin position="61"/>
        <end position="74"/>
    </location>
</feature>
<organism evidence="2 3">
    <name type="scientific">Iphiclides podalirius</name>
    <name type="common">scarce swallowtail</name>
    <dbReference type="NCBI Taxonomy" id="110791"/>
    <lineage>
        <taxon>Eukaryota</taxon>
        <taxon>Metazoa</taxon>
        <taxon>Ecdysozoa</taxon>
        <taxon>Arthropoda</taxon>
        <taxon>Hexapoda</taxon>
        <taxon>Insecta</taxon>
        <taxon>Pterygota</taxon>
        <taxon>Neoptera</taxon>
        <taxon>Endopterygota</taxon>
        <taxon>Lepidoptera</taxon>
        <taxon>Glossata</taxon>
        <taxon>Ditrysia</taxon>
        <taxon>Papilionoidea</taxon>
        <taxon>Papilionidae</taxon>
        <taxon>Papilioninae</taxon>
        <taxon>Iphiclides</taxon>
    </lineage>
</organism>
<proteinExistence type="predicted"/>
<accession>A0ABN8J3I6</accession>
<keyword evidence="3" id="KW-1185">Reference proteome</keyword>
<feature type="compositionally biased region" description="Polar residues" evidence="1">
    <location>
        <begin position="38"/>
        <end position="49"/>
    </location>
</feature>